<evidence type="ECO:0008006" key="3">
    <source>
        <dbReference type="Google" id="ProtNLM"/>
    </source>
</evidence>
<keyword evidence="2" id="KW-1185">Reference proteome</keyword>
<dbReference type="Pfam" id="PF13469">
    <property type="entry name" value="Sulfotransfer_3"/>
    <property type="match status" value="1"/>
</dbReference>
<protein>
    <recommendedName>
        <fullName evidence="3">Sulfotransferase</fullName>
    </recommendedName>
</protein>
<accession>A0A840HZA0</accession>
<dbReference type="InterPro" id="IPR027417">
    <property type="entry name" value="P-loop_NTPase"/>
</dbReference>
<dbReference type="Proteomes" id="UP000575068">
    <property type="component" value="Unassembled WGS sequence"/>
</dbReference>
<reference evidence="1 2" key="1">
    <citation type="submission" date="2020-08" db="EMBL/GenBank/DDBJ databases">
        <title>Genomic Encyclopedia of Type Strains, Phase IV (KMG-IV): sequencing the most valuable type-strain genomes for metagenomic binning, comparative biology and taxonomic classification.</title>
        <authorList>
            <person name="Goeker M."/>
        </authorList>
    </citation>
    <scope>NUCLEOTIDE SEQUENCE [LARGE SCALE GENOMIC DNA]</scope>
    <source>
        <strain evidence="1 2">DSM 7465</strain>
    </source>
</reference>
<dbReference type="PANTHER" id="PTHR36451:SF1">
    <property type="entry name" value="OMEGA-HYDROXY-BETA-DIHYDROMENAQUINONE-9 SULFOTRANSFERASE STF3"/>
    <property type="match status" value="1"/>
</dbReference>
<dbReference type="AlphaFoldDB" id="A0A840HZA0"/>
<dbReference type="Gene3D" id="3.40.50.300">
    <property type="entry name" value="P-loop containing nucleotide triphosphate hydrolases"/>
    <property type="match status" value="1"/>
</dbReference>
<dbReference type="SUPFAM" id="SSF52540">
    <property type="entry name" value="P-loop containing nucleoside triphosphate hydrolases"/>
    <property type="match status" value="1"/>
</dbReference>
<proteinExistence type="predicted"/>
<evidence type="ECO:0000313" key="2">
    <source>
        <dbReference type="Proteomes" id="UP000575068"/>
    </source>
</evidence>
<gene>
    <name evidence="1" type="ORF">HNQ99_003254</name>
</gene>
<comment type="caution">
    <text evidence="1">The sequence shown here is derived from an EMBL/GenBank/DDBJ whole genome shotgun (WGS) entry which is preliminary data.</text>
</comment>
<sequence>MIAAACAEDGLNDFGDFDPREGLARFLQDINDNVLLNEAGIASISAIIHRWLVNGLRFAHDLKKHPEILDEQVDDPLIILGMTRVGSTKLQRLLAADPDTLSIRHWESMNPSRIPNAVAGEEDPRIGIDREIVDAMIKNNLGLMQSHSVKIDDAEEDIFVQLPTFKTVGHSWVVPVPNYYDWVRSQSLHGSYVYLKQMLQYLQWQHGGRQGENGDRQWVLKTPPHIGNMDLLVDVFPNAKYVFMHRDVHEVIASTCRLIEMLFRTCMDVIDMHAVGAYVLRIWSAEMERHLQQLDALGSQIDLLDVQYDRLRKDTFGVVRDVYQLTGRDLTPRREQAMRVWEANDSHGEFGSYSYSLEQYGLTSADVDAAFAEYNRRYFA</sequence>
<dbReference type="PANTHER" id="PTHR36451">
    <property type="entry name" value="PAPS-DEPENDENT SULFOTRANSFERASE STF3"/>
    <property type="match status" value="1"/>
</dbReference>
<dbReference type="InterPro" id="IPR052736">
    <property type="entry name" value="Stf3_sulfotransferase"/>
</dbReference>
<organism evidence="1 2">
    <name type="scientific">Rhizorhapis suberifaciens</name>
    <name type="common">corky root of lettuce</name>
    <dbReference type="NCBI Taxonomy" id="13656"/>
    <lineage>
        <taxon>Bacteria</taxon>
        <taxon>Pseudomonadati</taxon>
        <taxon>Pseudomonadota</taxon>
        <taxon>Alphaproteobacteria</taxon>
        <taxon>Sphingomonadales</taxon>
        <taxon>Sphingomonadaceae</taxon>
        <taxon>Rhizorhapis</taxon>
    </lineage>
</organism>
<dbReference type="RefSeq" id="WP_184477406.1">
    <property type="nucleotide sequence ID" value="NZ_JACHOV010000019.1"/>
</dbReference>
<name>A0A840HZA0_9SPHN</name>
<evidence type="ECO:0000313" key="1">
    <source>
        <dbReference type="EMBL" id="MBB4642917.1"/>
    </source>
</evidence>
<dbReference type="EMBL" id="JACHOV010000019">
    <property type="protein sequence ID" value="MBB4642917.1"/>
    <property type="molecule type" value="Genomic_DNA"/>
</dbReference>